<dbReference type="Gene3D" id="3.40.50.2000">
    <property type="entry name" value="Glycogen Phosphorylase B"/>
    <property type="match status" value="2"/>
</dbReference>
<comment type="caution">
    <text evidence="4">The sequence shown here is derived from an EMBL/GenBank/DDBJ whole genome shotgun (WGS) entry which is preliminary data.</text>
</comment>
<feature type="domain" description="Glycosyl transferase family 1" evidence="3">
    <location>
        <begin position="163"/>
        <end position="327"/>
    </location>
</feature>
<keyword evidence="1 4" id="KW-0808">Transferase</keyword>
<sequence length="351" mass="40470">MGLKKSNFVETRVLATNAGINASYQIDLDKWHTDKNHKFLFTQSSGLLPIKLIFKSIKTIKKVDILHFNSLFYPPSLLLALINVLFYKRKMVVSVRGELYPFALNTFRPRLKRIFIKIWKLILRKITIHCTVEKEEYYVKSVFGDSVKTVLLPNYIVRPEPIKKDENQEKEYILFLGRLHKIKGLENLFKALQMSDNFMKSGLKLKLAGRGESVYEAKLKALSKALGLHQKIEFVGQVEGYEKEKLIANAYFLILPSFTENFGNVVVESLMHAVPAITSTGTPWSLLEKNKAGFWTENSVEALTKTIDKACALSKEQYIQYSKNAQKLAYAEYDIENNYQNWVSFYKELVN</sequence>
<reference evidence="5" key="1">
    <citation type="journal article" date="2019" name="Int. J. Syst. Evol. Microbiol.">
        <title>The Global Catalogue of Microorganisms (GCM) 10K type strain sequencing project: providing services to taxonomists for standard genome sequencing and annotation.</title>
        <authorList>
            <consortium name="The Broad Institute Genomics Platform"/>
            <consortium name="The Broad Institute Genome Sequencing Center for Infectious Disease"/>
            <person name="Wu L."/>
            <person name="Ma J."/>
        </authorList>
    </citation>
    <scope>NUCLEOTIDE SEQUENCE [LARGE SCALE GENOMIC DNA]</scope>
    <source>
        <strain evidence="5">CCUG 62215</strain>
    </source>
</reference>
<dbReference type="GO" id="GO:0016757">
    <property type="term" value="F:glycosyltransferase activity"/>
    <property type="evidence" value="ECO:0007669"/>
    <property type="project" value="UniProtKB-KW"/>
</dbReference>
<evidence type="ECO:0000256" key="1">
    <source>
        <dbReference type="ARBA" id="ARBA00022679"/>
    </source>
</evidence>
<dbReference type="RefSeq" id="WP_386128555.1">
    <property type="nucleotide sequence ID" value="NZ_JBHTJL010000009.1"/>
</dbReference>
<protein>
    <submittedName>
        <fullName evidence="4">Glycosyltransferase</fullName>
        <ecNumber evidence="4">2.4.-.-</ecNumber>
    </submittedName>
</protein>
<dbReference type="PANTHER" id="PTHR46401:SF2">
    <property type="entry name" value="GLYCOSYLTRANSFERASE WBBK-RELATED"/>
    <property type="match status" value="1"/>
</dbReference>
<dbReference type="Proteomes" id="UP001597013">
    <property type="component" value="Unassembled WGS sequence"/>
</dbReference>
<keyword evidence="2" id="KW-0472">Membrane</keyword>
<accession>A0ABW3N4L1</accession>
<keyword evidence="2" id="KW-0812">Transmembrane</keyword>
<proteinExistence type="predicted"/>
<name>A0ABW3N4L1_9FLAO</name>
<keyword evidence="2" id="KW-1133">Transmembrane helix</keyword>
<gene>
    <name evidence="4" type="ORF">ACFQ1Q_04880</name>
</gene>
<dbReference type="PANTHER" id="PTHR46401">
    <property type="entry name" value="GLYCOSYLTRANSFERASE WBBK-RELATED"/>
    <property type="match status" value="1"/>
</dbReference>
<evidence type="ECO:0000256" key="2">
    <source>
        <dbReference type="SAM" id="Phobius"/>
    </source>
</evidence>
<evidence type="ECO:0000313" key="5">
    <source>
        <dbReference type="Proteomes" id="UP001597013"/>
    </source>
</evidence>
<dbReference type="SUPFAM" id="SSF53756">
    <property type="entry name" value="UDP-Glycosyltransferase/glycogen phosphorylase"/>
    <property type="match status" value="1"/>
</dbReference>
<dbReference type="EMBL" id="JBHTJL010000009">
    <property type="protein sequence ID" value="MFD1062572.1"/>
    <property type="molecule type" value="Genomic_DNA"/>
</dbReference>
<evidence type="ECO:0000259" key="3">
    <source>
        <dbReference type="Pfam" id="PF00534"/>
    </source>
</evidence>
<keyword evidence="5" id="KW-1185">Reference proteome</keyword>
<dbReference type="Pfam" id="PF00534">
    <property type="entry name" value="Glycos_transf_1"/>
    <property type="match status" value="1"/>
</dbReference>
<keyword evidence="4" id="KW-0328">Glycosyltransferase</keyword>
<dbReference type="EC" id="2.4.-.-" evidence="4"/>
<evidence type="ECO:0000313" key="4">
    <source>
        <dbReference type="EMBL" id="MFD1062572.1"/>
    </source>
</evidence>
<organism evidence="4 5">
    <name type="scientific">Winogradskyella litorisediminis</name>
    <dbReference type="NCBI Taxonomy" id="1156618"/>
    <lineage>
        <taxon>Bacteria</taxon>
        <taxon>Pseudomonadati</taxon>
        <taxon>Bacteroidota</taxon>
        <taxon>Flavobacteriia</taxon>
        <taxon>Flavobacteriales</taxon>
        <taxon>Flavobacteriaceae</taxon>
        <taxon>Winogradskyella</taxon>
    </lineage>
</organism>
<dbReference type="InterPro" id="IPR001296">
    <property type="entry name" value="Glyco_trans_1"/>
</dbReference>
<feature type="transmembrane region" description="Helical" evidence="2">
    <location>
        <begin position="71"/>
        <end position="87"/>
    </location>
</feature>